<dbReference type="Pfam" id="PF00571">
    <property type="entry name" value="CBS"/>
    <property type="match status" value="2"/>
</dbReference>
<feature type="binding site" evidence="11">
    <location>
        <begin position="298"/>
        <end position="300"/>
    </location>
    <ligand>
        <name>NAD(+)</name>
        <dbReference type="ChEBI" id="CHEBI:57540"/>
    </ligand>
</feature>
<keyword evidence="9 12" id="KW-0129">CBS domain</keyword>
<evidence type="ECO:0000256" key="7">
    <source>
        <dbReference type="ARBA" id="ARBA00023002"/>
    </source>
</evidence>
<evidence type="ECO:0000313" key="16">
    <source>
        <dbReference type="EMBL" id="MBO1519123.1"/>
    </source>
</evidence>
<keyword evidence="4 11" id="KW-0332">GMP biosynthesis</keyword>
<evidence type="ECO:0000256" key="12">
    <source>
        <dbReference type="PROSITE-ProRule" id="PRU00703"/>
    </source>
</evidence>
<feature type="binding site" evidence="11">
    <location>
        <begin position="361"/>
        <end position="362"/>
    </location>
    <ligand>
        <name>IMP</name>
        <dbReference type="ChEBI" id="CHEBI:58053"/>
    </ligand>
</feature>
<feature type="binding site" description="in other chain" evidence="11">
    <location>
        <position position="300"/>
    </location>
    <ligand>
        <name>K(+)</name>
        <dbReference type="ChEBI" id="CHEBI:29103"/>
        <note>ligand shared between two tetrameric partners</note>
    </ligand>
</feature>
<evidence type="ECO:0000256" key="2">
    <source>
        <dbReference type="ARBA" id="ARBA00005502"/>
    </source>
</evidence>
<feature type="binding site" evidence="11">
    <location>
        <begin position="248"/>
        <end position="250"/>
    </location>
    <ligand>
        <name>NAD(+)</name>
        <dbReference type="ChEBI" id="CHEBI:57540"/>
    </ligand>
</feature>
<sequence length="487" mass="51454">MLRIKQDALTFDDVLLVPAHSSVLPNTADLRTRLTKDITLNIPIVSAAMDTITEAGLAIALAQEGGIGFIHKNMSIEAQAAQVRKVKKFESGMVSDPITVRPDMTIGEVREQTRINGFAGYPVVTANGDLVGIITSRDMRFVQDMSKRVEQVMTQKDRLVTVGSGASRDNVQALMQQHRIEKVLVVNNQGQLTGMISAKDFQKAESKPDACKDSQGRLRVGAAVGAAPGNEERIQALVDAGLDVLLIDSSHGHSEGVLERIRETRQAFPDLAIVGGNVATAAGALALAKAGASAVKVGIGPGSICTTRIVTGCGVPQITAVADAVEALKDLDVPVIADGGIRFSGDISKALAAGANCVMMGSMFAGTEESPGEIELFQGRSFKSYRGMGSLGAMSKGSSDRYFQTDNAADKLVPEGIEGRVPYKGKLKEVIHQQMGGLRSAMGLTGSATIDCLRTKAEFVKISGAGIQESHVHDVTITKEAPNYRLG</sequence>
<comment type="caution">
    <text evidence="16">The sequence shown here is derived from an EMBL/GenBank/DDBJ whole genome shotgun (WGS) entry which is preliminary data.</text>
</comment>
<dbReference type="CDD" id="cd00381">
    <property type="entry name" value="IMPDH"/>
    <property type="match status" value="1"/>
</dbReference>
<feature type="active site" description="Proton acceptor" evidence="11">
    <location>
        <position position="401"/>
    </location>
</feature>
<dbReference type="NCBIfam" id="TIGR01302">
    <property type="entry name" value="IMP_dehydrog"/>
    <property type="match status" value="1"/>
</dbReference>
<evidence type="ECO:0000256" key="9">
    <source>
        <dbReference type="ARBA" id="ARBA00023122"/>
    </source>
</evidence>
<dbReference type="InterPro" id="IPR001093">
    <property type="entry name" value="IMP_DH_GMPRt"/>
</dbReference>
<dbReference type="RefSeq" id="WP_208004950.1">
    <property type="nucleotide sequence ID" value="NZ_JAGDFX010000005.1"/>
</dbReference>
<gene>
    <name evidence="11 16" type="primary">guaB</name>
    <name evidence="16" type="ORF">J3U76_05680</name>
</gene>
<protein>
    <recommendedName>
        <fullName evidence="11 14">Inosine-5'-monophosphate dehydrogenase</fullName>
        <shortName evidence="11">IMP dehydrogenase</shortName>
        <shortName evidence="11">IMPD</shortName>
        <shortName evidence="11">IMPDH</shortName>
        <ecNumber evidence="11 14">1.1.1.205</ecNumber>
    </recommendedName>
</protein>
<dbReference type="SUPFAM" id="SSF54631">
    <property type="entry name" value="CBS-domain pair"/>
    <property type="match status" value="1"/>
</dbReference>
<feature type="active site" description="Thioimidate intermediate" evidence="11">
    <location>
        <position position="305"/>
    </location>
</feature>
<feature type="binding site" evidence="11">
    <location>
        <position position="303"/>
    </location>
    <ligand>
        <name>IMP</name>
        <dbReference type="ChEBI" id="CHEBI:58053"/>
    </ligand>
</feature>
<dbReference type="PANTHER" id="PTHR11911:SF111">
    <property type="entry name" value="INOSINE-5'-MONOPHOSPHATE DEHYDROGENASE"/>
    <property type="match status" value="1"/>
</dbReference>
<evidence type="ECO:0000259" key="15">
    <source>
        <dbReference type="PROSITE" id="PS51371"/>
    </source>
</evidence>
<comment type="similarity">
    <text evidence="2 11 13">Belongs to the IMPDH/GMPR family.</text>
</comment>
<feature type="domain" description="CBS" evidence="15">
    <location>
        <begin position="153"/>
        <end position="214"/>
    </location>
</feature>
<dbReference type="InterPro" id="IPR046342">
    <property type="entry name" value="CBS_dom_sf"/>
</dbReference>
<keyword evidence="3 11" id="KW-0479">Metal-binding</keyword>
<evidence type="ECO:0000256" key="10">
    <source>
        <dbReference type="ARBA" id="ARBA00048028"/>
    </source>
</evidence>
<evidence type="ECO:0000256" key="14">
    <source>
        <dbReference type="RuleBase" id="RU003928"/>
    </source>
</evidence>
<dbReference type="GO" id="GO:0003938">
    <property type="term" value="F:IMP dehydrogenase activity"/>
    <property type="evidence" value="ECO:0007669"/>
    <property type="project" value="UniProtKB-EC"/>
</dbReference>
<dbReference type="Proteomes" id="UP000664882">
    <property type="component" value="Unassembled WGS sequence"/>
</dbReference>
<keyword evidence="7 11" id="KW-0560">Oxidoreductase</keyword>
<dbReference type="InterPro" id="IPR000644">
    <property type="entry name" value="CBS_dom"/>
</dbReference>
<comment type="pathway">
    <text evidence="11 14">Purine metabolism; XMP biosynthesis via de novo pathway; XMP from IMP: step 1/1.</text>
</comment>
<dbReference type="InterPro" id="IPR013785">
    <property type="entry name" value="Aldolase_TIM"/>
</dbReference>
<evidence type="ECO:0000256" key="13">
    <source>
        <dbReference type="RuleBase" id="RU003927"/>
    </source>
</evidence>
<keyword evidence="17" id="KW-1185">Reference proteome</keyword>
<comment type="subunit">
    <text evidence="11">Homotetramer.</text>
</comment>
<accession>A0ABS3NFF5</accession>
<evidence type="ECO:0000256" key="8">
    <source>
        <dbReference type="ARBA" id="ARBA00023027"/>
    </source>
</evidence>
<feature type="binding site" evidence="11">
    <location>
        <position position="469"/>
    </location>
    <ligand>
        <name>K(+)</name>
        <dbReference type="ChEBI" id="CHEBI:29103"/>
        <note>ligand shared between two tetrameric partners</note>
    </ligand>
</feature>
<feature type="domain" description="CBS" evidence="15">
    <location>
        <begin position="93"/>
        <end position="149"/>
    </location>
</feature>
<dbReference type="EC" id="1.1.1.205" evidence="11 14"/>
<keyword evidence="6 11" id="KW-0630">Potassium</keyword>
<comment type="cofactor">
    <cofactor evidence="1 11">
        <name>K(+)</name>
        <dbReference type="ChEBI" id="CHEBI:29103"/>
    </cofactor>
</comment>
<evidence type="ECO:0000256" key="5">
    <source>
        <dbReference type="ARBA" id="ARBA00022755"/>
    </source>
</evidence>
<dbReference type="InterPro" id="IPR005990">
    <property type="entry name" value="IMP_DH"/>
</dbReference>
<comment type="catalytic activity">
    <reaction evidence="10 11 14">
        <text>IMP + NAD(+) + H2O = XMP + NADH + H(+)</text>
        <dbReference type="Rhea" id="RHEA:11708"/>
        <dbReference type="ChEBI" id="CHEBI:15377"/>
        <dbReference type="ChEBI" id="CHEBI:15378"/>
        <dbReference type="ChEBI" id="CHEBI:57464"/>
        <dbReference type="ChEBI" id="CHEBI:57540"/>
        <dbReference type="ChEBI" id="CHEBI:57945"/>
        <dbReference type="ChEBI" id="CHEBI:58053"/>
        <dbReference type="EC" id="1.1.1.205"/>
    </reaction>
</comment>
<dbReference type="InterPro" id="IPR015875">
    <property type="entry name" value="IMP_DH/GMP_Rdtase_CS"/>
</dbReference>
<dbReference type="SUPFAM" id="SSF51412">
    <property type="entry name" value="Inosine monophosphate dehydrogenase (IMPDH)"/>
    <property type="match status" value="1"/>
</dbReference>
<comment type="function">
    <text evidence="11">Catalyzes the conversion of inosine 5'-phosphate (IMP) to xanthosine 5'-phosphate (XMP), the first committed and rate-limiting step in the de novo synthesis of guanine nucleotides, and therefore plays an important role in the regulation of cell growth.</text>
</comment>
<dbReference type="Gene3D" id="3.20.20.70">
    <property type="entry name" value="Aldolase class I"/>
    <property type="match status" value="1"/>
</dbReference>
<organism evidence="16 17">
    <name type="scientific">Oceanisphaera pacifica</name>
    <dbReference type="NCBI Taxonomy" id="2818389"/>
    <lineage>
        <taxon>Bacteria</taxon>
        <taxon>Pseudomonadati</taxon>
        <taxon>Pseudomonadota</taxon>
        <taxon>Gammaproteobacteria</taxon>
        <taxon>Aeromonadales</taxon>
        <taxon>Aeromonadaceae</taxon>
        <taxon>Oceanisphaera</taxon>
    </lineage>
</organism>
<feature type="binding site" description="in other chain" evidence="11">
    <location>
        <position position="305"/>
    </location>
    <ligand>
        <name>K(+)</name>
        <dbReference type="ChEBI" id="CHEBI:29103"/>
        <note>ligand shared between two tetrameric partners</note>
    </ligand>
</feature>
<feature type="binding site" evidence="11">
    <location>
        <position position="415"/>
    </location>
    <ligand>
        <name>IMP</name>
        <dbReference type="ChEBI" id="CHEBI:58053"/>
    </ligand>
</feature>
<dbReference type="SMART" id="SM01240">
    <property type="entry name" value="IMPDH"/>
    <property type="match status" value="1"/>
</dbReference>
<feature type="binding site" description="in other chain" evidence="11">
    <location>
        <position position="302"/>
    </location>
    <ligand>
        <name>K(+)</name>
        <dbReference type="ChEBI" id="CHEBI:29103"/>
        <note>ligand shared between two tetrameric partners</note>
    </ligand>
</feature>
<dbReference type="PROSITE" id="PS51371">
    <property type="entry name" value="CBS"/>
    <property type="match status" value="2"/>
</dbReference>
<keyword evidence="5 11" id="KW-0658">Purine biosynthesis</keyword>
<evidence type="ECO:0000313" key="17">
    <source>
        <dbReference type="Proteomes" id="UP000664882"/>
    </source>
</evidence>
<feature type="binding site" evidence="11">
    <location>
        <position position="471"/>
    </location>
    <ligand>
        <name>K(+)</name>
        <dbReference type="ChEBI" id="CHEBI:29103"/>
        <note>ligand shared between two tetrameric partners</note>
    </ligand>
</feature>
<dbReference type="SMART" id="SM00116">
    <property type="entry name" value="CBS"/>
    <property type="match status" value="2"/>
</dbReference>
<evidence type="ECO:0000256" key="6">
    <source>
        <dbReference type="ARBA" id="ARBA00022958"/>
    </source>
</evidence>
<evidence type="ECO:0000256" key="11">
    <source>
        <dbReference type="HAMAP-Rule" id="MF_01964"/>
    </source>
</evidence>
<dbReference type="CDD" id="cd04601">
    <property type="entry name" value="CBS_pair_IMPDH"/>
    <property type="match status" value="1"/>
</dbReference>
<comment type="activity regulation">
    <text evidence="11">Mycophenolic acid (MPA) is a non-competitive inhibitor that prevents formation of the closed enzyme conformation by binding to the same site as the amobile flap. In contrast, mizoribine monophosphate (MZP) is a competitive inhibitor that induces the closed conformation. MPA is a potent inhibitor of mammalian IMPDHs but a poor inhibitor of the bacterial enzymes. MZP is a more potent inhibitor of bacterial IMPDH.</text>
</comment>
<feature type="binding site" evidence="11">
    <location>
        <begin position="338"/>
        <end position="340"/>
    </location>
    <ligand>
        <name>IMP</name>
        <dbReference type="ChEBI" id="CHEBI:58053"/>
    </ligand>
</feature>
<dbReference type="Pfam" id="PF00478">
    <property type="entry name" value="IMPDH"/>
    <property type="match status" value="1"/>
</dbReference>
<evidence type="ECO:0000256" key="1">
    <source>
        <dbReference type="ARBA" id="ARBA00001958"/>
    </source>
</evidence>
<evidence type="ECO:0000256" key="4">
    <source>
        <dbReference type="ARBA" id="ARBA00022749"/>
    </source>
</evidence>
<reference evidence="16 17" key="1">
    <citation type="submission" date="2021-03" db="EMBL/GenBank/DDBJ databases">
        <title>Oceanisphaera sp. nov., isolated from the intestine.</title>
        <authorList>
            <person name="Zhao L.-H."/>
            <person name="Shi L.-F."/>
        </authorList>
    </citation>
    <scope>NUCLEOTIDE SEQUENCE [LARGE SCALE GENOMIC DNA]</scope>
    <source>
        <strain evidence="16 17">DM8</strain>
    </source>
</reference>
<proteinExistence type="inferred from homology"/>
<feature type="binding site" evidence="11">
    <location>
        <position position="470"/>
    </location>
    <ligand>
        <name>K(+)</name>
        <dbReference type="ChEBI" id="CHEBI:29103"/>
        <note>ligand shared between two tetrameric partners</note>
    </ligand>
</feature>
<dbReference type="EMBL" id="JAGDFX010000005">
    <property type="protein sequence ID" value="MBO1519123.1"/>
    <property type="molecule type" value="Genomic_DNA"/>
</dbReference>
<dbReference type="PANTHER" id="PTHR11911">
    <property type="entry name" value="INOSINE-5-MONOPHOSPHATE DEHYDROGENASE RELATED"/>
    <property type="match status" value="1"/>
</dbReference>
<dbReference type="PROSITE" id="PS00487">
    <property type="entry name" value="IMP_DH_GMP_RED"/>
    <property type="match status" value="1"/>
</dbReference>
<evidence type="ECO:0000256" key="3">
    <source>
        <dbReference type="ARBA" id="ARBA00022723"/>
    </source>
</evidence>
<dbReference type="PIRSF" id="PIRSF000130">
    <property type="entry name" value="IMPDH"/>
    <property type="match status" value="1"/>
</dbReference>
<dbReference type="HAMAP" id="MF_01964">
    <property type="entry name" value="IMPDH"/>
    <property type="match status" value="1"/>
</dbReference>
<name>A0ABS3NFF5_9GAMM</name>
<feature type="binding site" evidence="11">
    <location>
        <begin position="385"/>
        <end position="389"/>
    </location>
    <ligand>
        <name>IMP</name>
        <dbReference type="ChEBI" id="CHEBI:58053"/>
    </ligand>
</feature>
<keyword evidence="8 11" id="KW-0520">NAD</keyword>